<feature type="binding site" evidence="1">
    <location>
        <position position="299"/>
    </location>
    <ligand>
        <name>substrate</name>
    </ligand>
</feature>
<feature type="binding site" evidence="1">
    <location>
        <position position="47"/>
    </location>
    <ligand>
        <name>Mg(2+)</name>
        <dbReference type="ChEBI" id="CHEBI:18420"/>
        <label>4</label>
    </ligand>
</feature>
<dbReference type="Pfam" id="PF00586">
    <property type="entry name" value="AIRS"/>
    <property type="match status" value="1"/>
</dbReference>
<protein>
    <recommendedName>
        <fullName evidence="1">Thiamine-monophosphate kinase</fullName>
        <shortName evidence="1">TMP kinase</shortName>
        <shortName evidence="1">Thiamine-phosphate kinase</shortName>
        <ecNumber evidence="1">2.7.4.16</ecNumber>
    </recommendedName>
</protein>
<feature type="binding site" evidence="1">
    <location>
        <position position="92"/>
    </location>
    <ligand>
        <name>Mg(2+)</name>
        <dbReference type="ChEBI" id="CHEBI:18420"/>
        <label>3</label>
    </ligand>
</feature>
<feature type="binding site" evidence="1">
    <location>
        <position position="62"/>
    </location>
    <ligand>
        <name>Mg(2+)</name>
        <dbReference type="ChEBI" id="CHEBI:18420"/>
        <label>1</label>
    </ligand>
</feature>
<dbReference type="NCBIfam" id="NF004351">
    <property type="entry name" value="PRK05731.1-4"/>
    <property type="match status" value="1"/>
</dbReference>
<keyword evidence="1" id="KW-0067">ATP-binding</keyword>
<accession>A0ABS2L7L0</accession>
<feature type="binding site" evidence="1">
    <location>
        <position position="142"/>
    </location>
    <ligand>
        <name>Mg(2+)</name>
        <dbReference type="ChEBI" id="CHEBI:18420"/>
        <label>1</label>
    </ligand>
</feature>
<dbReference type="EMBL" id="JAFBBU010000001">
    <property type="protein sequence ID" value="MBM7472969.1"/>
    <property type="molecule type" value="Genomic_DNA"/>
</dbReference>
<comment type="caution">
    <text evidence="1">Lacks conserved residue(s) required for the propagation of feature annotation.</text>
</comment>
<proteinExistence type="inferred from homology"/>
<evidence type="ECO:0000259" key="3">
    <source>
        <dbReference type="Pfam" id="PF02769"/>
    </source>
</evidence>
<comment type="miscellaneous">
    <text evidence="1">Reaction mechanism of ThiL seems to utilize a direct, inline transfer of the gamma-phosphate of ATP to TMP rather than a phosphorylated enzyme intermediate.</text>
</comment>
<feature type="binding site" evidence="1">
    <location>
        <position position="248"/>
    </location>
    <ligand>
        <name>Mg(2+)</name>
        <dbReference type="ChEBI" id="CHEBI:18420"/>
        <label>5</label>
    </ligand>
</feature>
<keyword evidence="1" id="KW-0784">Thiamine biosynthesis</keyword>
<name>A0ABS2L7L0_9MICO</name>
<feature type="domain" description="PurM-like C-terminal" evidence="3">
    <location>
        <begin position="171"/>
        <end position="326"/>
    </location>
</feature>
<comment type="pathway">
    <text evidence="1">Cofactor biosynthesis; thiamine diphosphate biosynthesis; thiamine diphosphate from thiamine phosphate: step 1/1.</text>
</comment>
<feature type="binding site" evidence="1">
    <location>
        <position position="70"/>
    </location>
    <ligand>
        <name>substrate</name>
    </ligand>
</feature>
<keyword evidence="1 4" id="KW-0808">Transferase</keyword>
<dbReference type="PANTHER" id="PTHR30270:SF0">
    <property type="entry name" value="THIAMINE-MONOPHOSPHATE KINASE"/>
    <property type="match status" value="1"/>
</dbReference>
<feature type="binding site" evidence="1">
    <location>
        <position position="92"/>
    </location>
    <ligand>
        <name>Mg(2+)</name>
        <dbReference type="ChEBI" id="CHEBI:18420"/>
        <label>2</label>
    </ligand>
</feature>
<comment type="similarity">
    <text evidence="1">Belongs to the thiamine-monophosphate kinase family.</text>
</comment>
<dbReference type="Pfam" id="PF02769">
    <property type="entry name" value="AIRS_C"/>
    <property type="match status" value="1"/>
</dbReference>
<evidence type="ECO:0000313" key="4">
    <source>
        <dbReference type="EMBL" id="MBM7472969.1"/>
    </source>
</evidence>
<keyword evidence="1 4" id="KW-0418">Kinase</keyword>
<comment type="function">
    <text evidence="1">Catalyzes the ATP-dependent phosphorylation of thiamine-monophosphate (TMP) to form thiamine-pyrophosphate (TPP), the active form of vitamin B1.</text>
</comment>
<keyword evidence="1" id="KW-0460">Magnesium</keyword>
<dbReference type="GO" id="GO:0009030">
    <property type="term" value="F:thiamine-phosphate kinase activity"/>
    <property type="evidence" value="ECO:0007669"/>
    <property type="project" value="UniProtKB-EC"/>
</dbReference>
<organism evidence="4 5">
    <name type="scientific">Subtercola frigoramans</name>
    <dbReference type="NCBI Taxonomy" id="120298"/>
    <lineage>
        <taxon>Bacteria</taxon>
        <taxon>Bacillati</taxon>
        <taxon>Actinomycetota</taxon>
        <taxon>Actinomycetes</taxon>
        <taxon>Micrococcales</taxon>
        <taxon>Microbacteriaceae</taxon>
        <taxon>Subtercola</taxon>
    </lineage>
</organism>
<dbReference type="PIRSF" id="PIRSF005303">
    <property type="entry name" value="Thiam_monoph_kin"/>
    <property type="match status" value="1"/>
</dbReference>
<evidence type="ECO:0000259" key="2">
    <source>
        <dbReference type="Pfam" id="PF00586"/>
    </source>
</evidence>
<dbReference type="Gene3D" id="3.30.1330.10">
    <property type="entry name" value="PurM-like, N-terminal domain"/>
    <property type="match status" value="1"/>
</dbReference>
<dbReference type="InterPro" id="IPR036921">
    <property type="entry name" value="PurM-like_N_sf"/>
</dbReference>
<dbReference type="Proteomes" id="UP000776164">
    <property type="component" value="Unassembled WGS sequence"/>
</dbReference>
<dbReference type="InterPro" id="IPR010918">
    <property type="entry name" value="PurM-like_C_dom"/>
</dbReference>
<dbReference type="CDD" id="cd02194">
    <property type="entry name" value="ThiL"/>
    <property type="match status" value="1"/>
</dbReference>
<feature type="binding site" evidence="1">
    <location>
        <position position="92"/>
    </location>
    <ligand>
        <name>Mg(2+)</name>
        <dbReference type="ChEBI" id="CHEBI:18420"/>
        <label>4</label>
    </ligand>
</feature>
<feature type="binding site" evidence="1">
    <location>
        <position position="346"/>
    </location>
    <ligand>
        <name>substrate</name>
    </ligand>
</feature>
<comment type="caution">
    <text evidence="4">The sequence shown here is derived from an EMBL/GenBank/DDBJ whole genome shotgun (WGS) entry which is preliminary data.</text>
</comment>
<feature type="binding site" evidence="1">
    <location>
        <begin position="141"/>
        <end position="142"/>
    </location>
    <ligand>
        <name>ATP</name>
        <dbReference type="ChEBI" id="CHEBI:30616"/>
    </ligand>
</feature>
<dbReference type="InterPro" id="IPR016188">
    <property type="entry name" value="PurM-like_N"/>
</dbReference>
<feature type="binding site" evidence="1">
    <location>
        <position position="63"/>
    </location>
    <ligand>
        <name>Mg(2+)</name>
        <dbReference type="ChEBI" id="CHEBI:18420"/>
        <label>1</label>
    </ligand>
</feature>
<dbReference type="SUPFAM" id="SSF55326">
    <property type="entry name" value="PurM N-terminal domain-like"/>
    <property type="match status" value="1"/>
</dbReference>
<dbReference type="NCBIfam" id="TIGR01379">
    <property type="entry name" value="thiL"/>
    <property type="match status" value="1"/>
</dbReference>
<sequence length="357" mass="36232">MSTHGADPQLPVARVDTVVSIGEVETLKRIFPRLPAASSALLGPGDDAAVVAAPDGRFVVTTDMMIHGPDFRLAWSTAHDLGWKAAVSNLADVAAMGATPSALVVAIAAPLDTPVALLEGISDGLRDACAALSPGTGVVGGDLSVSNTLTLAVTAFGDLDGRPPVTRAGARPGDVVAVAGDLGRAGAGIWLLFDQGVHTEREPDTILGQALRVAHPVLVEAQLAPTSPLQAGRSAAQAGATAMLDVSDGLVLDAGRIATASGCSLELFHEAIEAEADALREVDAVVGAQARDFVLCGGEDHALLATFPAGQEVPPEFRVIGEVRGRAAGHPLVTIGGEAYVRPGGWDPFADWNGGVG</sequence>
<dbReference type="Gene3D" id="3.90.650.10">
    <property type="entry name" value="PurM-like C-terminal domain"/>
    <property type="match status" value="1"/>
</dbReference>
<feature type="binding site" evidence="1">
    <location>
        <position position="61"/>
    </location>
    <ligand>
        <name>Mg(2+)</name>
        <dbReference type="ChEBI" id="CHEBI:18420"/>
        <label>4</label>
    </ligand>
</feature>
<comment type="catalytic activity">
    <reaction evidence="1">
        <text>thiamine phosphate + ATP = thiamine diphosphate + ADP</text>
        <dbReference type="Rhea" id="RHEA:15913"/>
        <dbReference type="ChEBI" id="CHEBI:30616"/>
        <dbReference type="ChEBI" id="CHEBI:37575"/>
        <dbReference type="ChEBI" id="CHEBI:58937"/>
        <dbReference type="ChEBI" id="CHEBI:456216"/>
        <dbReference type="EC" id="2.7.4.16"/>
    </reaction>
</comment>
<keyword evidence="1" id="KW-0547">Nucleotide-binding</keyword>
<feature type="binding site" evidence="1">
    <location>
        <position position="245"/>
    </location>
    <ligand>
        <name>Mg(2+)</name>
        <dbReference type="ChEBI" id="CHEBI:18420"/>
        <label>3</label>
    </ligand>
</feature>
<dbReference type="SUPFAM" id="SSF56042">
    <property type="entry name" value="PurM C-terminal domain-like"/>
    <property type="match status" value="1"/>
</dbReference>
<keyword evidence="1" id="KW-0479">Metal-binding</keyword>
<feature type="binding site" evidence="1">
    <location>
        <position position="167"/>
    </location>
    <ligand>
        <name>ATP</name>
        <dbReference type="ChEBI" id="CHEBI:30616"/>
    </ligand>
</feature>
<feature type="binding site" evidence="1">
    <location>
        <position position="63"/>
    </location>
    <ligand>
        <name>Mg(2+)</name>
        <dbReference type="ChEBI" id="CHEBI:18420"/>
        <label>2</label>
    </ligand>
</feature>
<feature type="binding site" evidence="1">
    <location>
        <position position="47"/>
    </location>
    <ligand>
        <name>Mg(2+)</name>
        <dbReference type="ChEBI" id="CHEBI:18420"/>
        <label>3</label>
    </ligand>
</feature>
<feature type="binding site" evidence="1">
    <location>
        <position position="247"/>
    </location>
    <ligand>
        <name>ATP</name>
        <dbReference type="ChEBI" id="CHEBI:30616"/>
    </ligand>
</feature>
<dbReference type="RefSeq" id="WP_307827198.1">
    <property type="nucleotide sequence ID" value="NZ_BAAAHT010000003.1"/>
</dbReference>
<keyword evidence="5" id="KW-1185">Reference proteome</keyword>
<dbReference type="PANTHER" id="PTHR30270">
    <property type="entry name" value="THIAMINE-MONOPHOSPHATE KINASE"/>
    <property type="match status" value="1"/>
</dbReference>
<dbReference type="EC" id="2.7.4.16" evidence="1"/>
<evidence type="ECO:0000313" key="5">
    <source>
        <dbReference type="Proteomes" id="UP000776164"/>
    </source>
</evidence>
<feature type="domain" description="PurM-like N-terminal" evidence="2">
    <location>
        <begin position="45"/>
        <end position="157"/>
    </location>
</feature>
<dbReference type="InterPro" id="IPR006283">
    <property type="entry name" value="ThiL-like"/>
</dbReference>
<reference evidence="4 5" key="1">
    <citation type="submission" date="2021-01" db="EMBL/GenBank/DDBJ databases">
        <title>Sequencing the genomes of 1000 actinobacteria strains.</title>
        <authorList>
            <person name="Klenk H.-P."/>
        </authorList>
    </citation>
    <scope>NUCLEOTIDE SEQUENCE [LARGE SCALE GENOMIC DNA]</scope>
    <source>
        <strain evidence="4 5">DSM 13057</strain>
    </source>
</reference>
<dbReference type="HAMAP" id="MF_02128">
    <property type="entry name" value="TMP_kinase"/>
    <property type="match status" value="1"/>
</dbReference>
<evidence type="ECO:0000256" key="1">
    <source>
        <dbReference type="HAMAP-Rule" id="MF_02128"/>
    </source>
</evidence>
<gene>
    <name evidence="1" type="primary">thiL</name>
    <name evidence="4" type="ORF">JOE66_002603</name>
</gene>
<dbReference type="InterPro" id="IPR036676">
    <property type="entry name" value="PurM-like_C_sf"/>
</dbReference>